<evidence type="ECO:0000313" key="3">
    <source>
        <dbReference type="EMBL" id="MQN01930.1"/>
    </source>
</evidence>
<sequence>MKKSTRIGWILITLALVMGVWALTSHNSQADQTTNAGFVLSDDGSRLKSYQGSGGSVTVPSGVTTIDSGVFANNTSITNVSLPNSVTTLGSRVFAGATNLRSVSLGNVTSIPAQTFQNCMSLTQVSIPSTVTSIGSQAFYGCAALGSVSVPDSVSSISTDAFGECNNLTSISASNSFYSSYDGCLYNASGSRLILVPPGKSSISFSSNMKSIGAGSFSYNKNIRTVSVPGTADSIEAGAFTNSAVNSITIPKSVVQIGSQGNWKPNELYGYQNSEAATYASNNGITFIALDPGTNSSSDTDDSNSSDDSSDISNNDDPDDPEDESDDESSASGNASKKKNGAGVLPNKGSKGGGTAGGGSSTAGGRGGSYNGKDITPKTADPNLDPRYAMCGVLLLLGIFVMVSGNKKKLTLVNQEKDR</sequence>
<feature type="region of interest" description="Disordered" evidence="1">
    <location>
        <begin position="290"/>
        <end position="385"/>
    </location>
</feature>
<dbReference type="InterPro" id="IPR026906">
    <property type="entry name" value="LRR_5"/>
</dbReference>
<dbReference type="SUPFAM" id="SSF52058">
    <property type="entry name" value="L domain-like"/>
    <property type="match status" value="1"/>
</dbReference>
<dbReference type="PANTHER" id="PTHR45661">
    <property type="entry name" value="SURFACE ANTIGEN"/>
    <property type="match status" value="1"/>
</dbReference>
<name>A0A6N7J2V4_9FIRM</name>
<keyword evidence="4" id="KW-1185">Reference proteome</keyword>
<feature type="signal peptide" evidence="2">
    <location>
        <begin position="1"/>
        <end position="30"/>
    </location>
</feature>
<dbReference type="Pfam" id="PF13306">
    <property type="entry name" value="LRR_5"/>
    <property type="match status" value="1"/>
</dbReference>
<comment type="caution">
    <text evidence="3">The sequence shown here is derived from an EMBL/GenBank/DDBJ whole genome shotgun (WGS) entry which is preliminary data.</text>
</comment>
<feature type="compositionally biased region" description="Acidic residues" evidence="1">
    <location>
        <begin position="299"/>
        <end position="329"/>
    </location>
</feature>
<feature type="compositionally biased region" description="Gly residues" evidence="1">
    <location>
        <begin position="350"/>
        <end position="370"/>
    </location>
</feature>
<evidence type="ECO:0000313" key="4">
    <source>
        <dbReference type="Proteomes" id="UP000460257"/>
    </source>
</evidence>
<organism evidence="3 4">
    <name type="scientific">Candidatus Weimeria bifida</name>
    <dbReference type="NCBI Taxonomy" id="2599074"/>
    <lineage>
        <taxon>Bacteria</taxon>
        <taxon>Bacillati</taxon>
        <taxon>Bacillota</taxon>
        <taxon>Clostridia</taxon>
        <taxon>Lachnospirales</taxon>
        <taxon>Lachnospiraceae</taxon>
        <taxon>Candidatus Weimeria</taxon>
    </lineage>
</organism>
<accession>A0A6N7J2V4</accession>
<proteinExistence type="predicted"/>
<reference evidence="3" key="1">
    <citation type="journal article" date="2020" name="Appl. Environ. Microbiol.">
        <title>Medium-Chain Fatty Acid Synthesis by 'Candidatus Weimeria bifida' gen. nov., sp. nov., and 'Candidatus Pseudoramibacter fermentans' sp. nov.</title>
        <authorList>
            <person name="Scarborough M.J."/>
            <person name="Myers K.S."/>
            <person name="Donohue T.J."/>
            <person name="Noguera D.R."/>
        </authorList>
    </citation>
    <scope>NUCLEOTIDE SEQUENCE</scope>
    <source>
        <strain evidence="3">LCO1.1</strain>
    </source>
</reference>
<protein>
    <submittedName>
        <fullName evidence="3">Leucine-rich repeat domain-containing protein</fullName>
    </submittedName>
</protein>
<evidence type="ECO:0000256" key="1">
    <source>
        <dbReference type="SAM" id="MobiDB-lite"/>
    </source>
</evidence>
<dbReference type="EMBL" id="VOGC01000007">
    <property type="protein sequence ID" value="MQN01930.1"/>
    <property type="molecule type" value="Genomic_DNA"/>
</dbReference>
<evidence type="ECO:0000256" key="2">
    <source>
        <dbReference type="SAM" id="SignalP"/>
    </source>
</evidence>
<dbReference type="Proteomes" id="UP000460257">
    <property type="component" value="Unassembled WGS sequence"/>
</dbReference>
<dbReference type="InterPro" id="IPR053139">
    <property type="entry name" value="Surface_bspA-like"/>
</dbReference>
<gene>
    <name evidence="3" type="ORF">FRC54_08520</name>
</gene>
<dbReference type="InterPro" id="IPR032675">
    <property type="entry name" value="LRR_dom_sf"/>
</dbReference>
<feature type="chain" id="PRO_5027052686" evidence="2">
    <location>
        <begin position="31"/>
        <end position="419"/>
    </location>
</feature>
<dbReference type="PANTHER" id="PTHR45661:SF3">
    <property type="entry name" value="IG-LIKE DOMAIN-CONTAINING PROTEIN"/>
    <property type="match status" value="1"/>
</dbReference>
<dbReference type="AlphaFoldDB" id="A0A6N7J2V4"/>
<dbReference type="Gene3D" id="3.80.10.10">
    <property type="entry name" value="Ribonuclease Inhibitor"/>
    <property type="match status" value="2"/>
</dbReference>
<keyword evidence="2" id="KW-0732">Signal</keyword>